<protein>
    <submittedName>
        <fullName evidence="1">D-inositol-3-phosphate glycosyltransferase</fullName>
    </submittedName>
</protein>
<reference evidence="1 2" key="1">
    <citation type="submission" date="2015-09" db="EMBL/GenBank/DDBJ databases">
        <authorList>
            <consortium name="Swine Surveillance"/>
        </authorList>
    </citation>
    <scope>NUCLEOTIDE SEQUENCE [LARGE SCALE GENOMIC DNA]</scope>
    <source>
        <strain evidence="1 2">CECT 7648</strain>
    </source>
</reference>
<name>A0A0P1GVF3_9RHOB</name>
<keyword evidence="1" id="KW-0808">Transferase</keyword>
<evidence type="ECO:0000313" key="1">
    <source>
        <dbReference type="EMBL" id="CUH79391.1"/>
    </source>
</evidence>
<organism evidence="1 2">
    <name type="scientific">Tropicibacter naphthalenivorans</name>
    <dbReference type="NCBI Taxonomy" id="441103"/>
    <lineage>
        <taxon>Bacteria</taxon>
        <taxon>Pseudomonadati</taxon>
        <taxon>Pseudomonadota</taxon>
        <taxon>Alphaproteobacteria</taxon>
        <taxon>Rhodobacterales</taxon>
        <taxon>Roseobacteraceae</taxon>
        <taxon>Tropicibacter</taxon>
    </lineage>
</organism>
<sequence length="397" mass="43895">MSSRRLRIAYLCDMSPLDRNLYSGGNARMYDALRTHAGEVEILPQTWGLAEPVRRLILSLPDSANLRLRWRAHYALRAVIARQVEARLAQGGFDVVFGAYSLHSMAGVKVPKGMVSAFCSDAVQTVYRESEIGQRFARQFALGKALDGWVERREAEVLRQMDVLLWPSDWLHQATQKRYGVRQGHVVPWGANIDTVPPPAPLAISRDKPLRLLVIGRDWWAKGGPTAFETMMALRARGVDARLTVIGCVPPEFHVNDFVTVHPQLNKAIPGDLAQFNAALAEAHFLIQPSFESYGFAFCEASAHGLPSLCLRVGGVPVRDGVNGFALPVGATTEDFAQVIESQLANPDGYAALRASARAEYEQRLNWDAWGRRVAQILRAQVATKSGPETRSATETR</sequence>
<gene>
    <name evidence="1" type="ORF">TRN7648_02447</name>
</gene>
<dbReference type="CDD" id="cd03801">
    <property type="entry name" value="GT4_PimA-like"/>
    <property type="match status" value="1"/>
</dbReference>
<dbReference type="Proteomes" id="UP000054935">
    <property type="component" value="Unassembled WGS sequence"/>
</dbReference>
<dbReference type="AlphaFoldDB" id="A0A0P1GVF3"/>
<keyword evidence="2" id="KW-1185">Reference proteome</keyword>
<proteinExistence type="predicted"/>
<dbReference type="Gene3D" id="3.40.50.2000">
    <property type="entry name" value="Glycogen Phosphorylase B"/>
    <property type="match status" value="2"/>
</dbReference>
<dbReference type="PANTHER" id="PTHR45947">
    <property type="entry name" value="SULFOQUINOVOSYL TRANSFERASE SQD2"/>
    <property type="match status" value="1"/>
</dbReference>
<dbReference type="GO" id="GO:0016757">
    <property type="term" value="F:glycosyltransferase activity"/>
    <property type="evidence" value="ECO:0007669"/>
    <property type="project" value="TreeGrafter"/>
</dbReference>
<dbReference type="STRING" id="441103.TRN7648_02447"/>
<dbReference type="RefSeq" id="WP_058247950.1">
    <property type="nucleotide sequence ID" value="NZ_CYSE01000004.1"/>
</dbReference>
<dbReference type="InterPro" id="IPR050194">
    <property type="entry name" value="Glycosyltransferase_grp1"/>
</dbReference>
<dbReference type="PANTHER" id="PTHR45947:SF3">
    <property type="entry name" value="SULFOQUINOVOSYL TRANSFERASE SQD2"/>
    <property type="match status" value="1"/>
</dbReference>
<dbReference type="EMBL" id="CYSE01000004">
    <property type="protein sequence ID" value="CUH79391.1"/>
    <property type="molecule type" value="Genomic_DNA"/>
</dbReference>
<accession>A0A0P1GVF3</accession>
<dbReference type="Pfam" id="PF13692">
    <property type="entry name" value="Glyco_trans_1_4"/>
    <property type="match status" value="1"/>
</dbReference>
<dbReference type="SUPFAM" id="SSF53756">
    <property type="entry name" value="UDP-Glycosyltransferase/glycogen phosphorylase"/>
    <property type="match status" value="1"/>
</dbReference>
<dbReference type="OrthoDB" id="9790710at2"/>
<evidence type="ECO:0000313" key="2">
    <source>
        <dbReference type="Proteomes" id="UP000054935"/>
    </source>
</evidence>